<evidence type="ECO:0000259" key="1">
    <source>
        <dbReference type="Pfam" id="PF00144"/>
    </source>
</evidence>
<dbReference type="PANTHER" id="PTHR43283:SF7">
    <property type="entry name" value="BETA-LACTAMASE-RELATED DOMAIN-CONTAINING PROTEIN"/>
    <property type="match status" value="1"/>
</dbReference>
<accession>A0A6C0RF22</accession>
<keyword evidence="2" id="KW-0378">Hydrolase</keyword>
<dbReference type="Pfam" id="PF00144">
    <property type="entry name" value="Beta-lactamase"/>
    <property type="match status" value="1"/>
</dbReference>
<dbReference type="GO" id="GO:0016787">
    <property type="term" value="F:hydrolase activity"/>
    <property type="evidence" value="ECO:0007669"/>
    <property type="project" value="UniProtKB-KW"/>
</dbReference>
<dbReference type="InterPro" id="IPR012338">
    <property type="entry name" value="Beta-lactam/transpept-like"/>
</dbReference>
<name>A0A6C0RF22_9BACT</name>
<evidence type="ECO:0000313" key="3">
    <source>
        <dbReference type="Proteomes" id="UP000474630"/>
    </source>
</evidence>
<proteinExistence type="predicted"/>
<feature type="domain" description="Beta-lactamase-related" evidence="1">
    <location>
        <begin position="99"/>
        <end position="392"/>
    </location>
</feature>
<dbReference type="SUPFAM" id="SSF56601">
    <property type="entry name" value="beta-lactamase/transpeptidase-like"/>
    <property type="match status" value="1"/>
</dbReference>
<organism evidence="2 3">
    <name type="scientific">Draconibacterium halophilum</name>
    <dbReference type="NCBI Taxonomy" id="2706887"/>
    <lineage>
        <taxon>Bacteria</taxon>
        <taxon>Pseudomonadati</taxon>
        <taxon>Bacteroidota</taxon>
        <taxon>Bacteroidia</taxon>
        <taxon>Marinilabiliales</taxon>
        <taxon>Prolixibacteraceae</taxon>
        <taxon>Draconibacterium</taxon>
    </lineage>
</organism>
<dbReference type="AlphaFoldDB" id="A0A6C0RF22"/>
<dbReference type="Gene3D" id="3.40.710.10">
    <property type="entry name" value="DD-peptidase/beta-lactamase superfamily"/>
    <property type="match status" value="1"/>
</dbReference>
<dbReference type="KEGG" id="drc:G0Q07_17040"/>
<keyword evidence="3" id="KW-1185">Reference proteome</keyword>
<protein>
    <submittedName>
        <fullName evidence="2">Serine hydrolase</fullName>
    </submittedName>
</protein>
<dbReference type="InterPro" id="IPR050789">
    <property type="entry name" value="Diverse_Enzym_Activities"/>
</dbReference>
<sequence length="410" mass="47860">MKTLFKTLKIILLTLVILVVGFVVVLCIKYSPTYVSRLATMHVADVYDYQKFENREIKGSDDTFRFTKSLDENYVETLFQGRVEQSGFNSFNEWAEKSQTTALLFIRKDTLIYEKYFNGFSRESYFHSQSMAKSFISFLIGAAIDDGLIGSVNDSMIKYIPELKKRDPGFEKITIKNLLEMRSGLKYFTGYIPGTYIHLPWHAEAVGYYHPNVRKLLLNKIKIEKEPGNSFQYNNYNTSYLGLIIERATDKTVSEYLEEKLWSEIMEYDALFSIDSKRSGFEYMPSRLIARAIDYARFGRLFLNKGNWNGKQIISENWVAESTRENKSIPRNIYPDWFGGDNCKHLYYNYQWWGHANCDSTYQFMASGNLGQNIYVFPDKEIIIVHCGNSLEHYGDFDLWNVADIIRKED</sequence>
<dbReference type="InterPro" id="IPR001466">
    <property type="entry name" value="Beta-lactam-related"/>
</dbReference>
<dbReference type="PANTHER" id="PTHR43283">
    <property type="entry name" value="BETA-LACTAMASE-RELATED"/>
    <property type="match status" value="1"/>
</dbReference>
<dbReference type="Proteomes" id="UP000474630">
    <property type="component" value="Chromosome"/>
</dbReference>
<dbReference type="RefSeq" id="WP_163348280.1">
    <property type="nucleotide sequence ID" value="NZ_CP048409.1"/>
</dbReference>
<reference evidence="2 3" key="1">
    <citation type="submission" date="2020-02" db="EMBL/GenBank/DDBJ databases">
        <title>Genome sequencing for Draconibacterium sp. strain M1.</title>
        <authorList>
            <person name="Park S.-J."/>
        </authorList>
    </citation>
    <scope>NUCLEOTIDE SEQUENCE [LARGE SCALE GENOMIC DNA]</scope>
    <source>
        <strain evidence="2 3">M1</strain>
    </source>
</reference>
<gene>
    <name evidence="2" type="ORF">G0Q07_17040</name>
</gene>
<evidence type="ECO:0000313" key="2">
    <source>
        <dbReference type="EMBL" id="QIA09308.1"/>
    </source>
</evidence>
<dbReference type="EMBL" id="CP048409">
    <property type="protein sequence ID" value="QIA09308.1"/>
    <property type="molecule type" value="Genomic_DNA"/>
</dbReference>